<keyword evidence="4" id="KW-0378">Hydrolase</keyword>
<dbReference type="Pfam" id="PF01557">
    <property type="entry name" value="FAA_hydrolase"/>
    <property type="match status" value="1"/>
</dbReference>
<keyword evidence="4" id="KW-0413">Isomerase</keyword>
<feature type="domain" description="Rv2993c-like N-terminal" evidence="3">
    <location>
        <begin position="1"/>
        <end position="60"/>
    </location>
</feature>
<dbReference type="GO" id="GO:0018800">
    <property type="term" value="F:5-oxopent-3-ene-1,2,5-tricarboxylate decarboxylase activity"/>
    <property type="evidence" value="ECO:0007669"/>
    <property type="project" value="UniProtKB-EC"/>
</dbReference>
<dbReference type="EMBL" id="JGYN01000030">
    <property type="protein sequence ID" value="KFI47899.1"/>
    <property type="molecule type" value="Genomic_DNA"/>
</dbReference>
<dbReference type="STRING" id="1437608.GCA_000771645_00743"/>
<evidence type="ECO:0000313" key="4">
    <source>
        <dbReference type="EMBL" id="KFI47899.1"/>
    </source>
</evidence>
<evidence type="ECO:0000256" key="1">
    <source>
        <dbReference type="ARBA" id="ARBA00022723"/>
    </source>
</evidence>
<dbReference type="PANTHER" id="PTHR11820:SF7">
    <property type="entry name" value="ACYLPYRUVASE FAHD1, MITOCHONDRIAL"/>
    <property type="match status" value="1"/>
</dbReference>
<dbReference type="EC" id="5.3.3.10" evidence="4"/>
<dbReference type="RefSeq" id="WP_033494464.1">
    <property type="nucleotide sequence ID" value="NZ_JDUU01000016.1"/>
</dbReference>
<dbReference type="PANTHER" id="PTHR11820">
    <property type="entry name" value="ACYLPYRUVASE"/>
    <property type="match status" value="1"/>
</dbReference>
<dbReference type="AlphaFoldDB" id="A0A086ZMZ9"/>
<dbReference type="OrthoDB" id="9805307at2"/>
<comment type="caution">
    <text evidence="4">The sequence shown here is derived from an EMBL/GenBank/DDBJ whole genome shotgun (WGS) entry which is preliminary data.</text>
</comment>
<reference evidence="4 5" key="1">
    <citation type="submission" date="2014-03" db="EMBL/GenBank/DDBJ databases">
        <title>Genomics of Bifidobacteria.</title>
        <authorList>
            <person name="Ventura M."/>
            <person name="Milani C."/>
            <person name="Lugli G.A."/>
        </authorList>
    </citation>
    <scope>NUCLEOTIDE SEQUENCE [LARGE SCALE GENOMIC DNA]</scope>
    <source>
        <strain evidence="4 5">DSM 23969</strain>
    </source>
</reference>
<dbReference type="GO" id="GO:0018773">
    <property type="term" value="F:acetylpyruvate hydrolase activity"/>
    <property type="evidence" value="ECO:0007669"/>
    <property type="project" value="TreeGrafter"/>
</dbReference>
<proteinExistence type="predicted"/>
<organism evidence="4 5">
    <name type="scientific">Bifidobacterium biavatii DSM 23969</name>
    <dbReference type="NCBI Taxonomy" id="1437608"/>
    <lineage>
        <taxon>Bacteria</taxon>
        <taxon>Bacillati</taxon>
        <taxon>Actinomycetota</taxon>
        <taxon>Actinomycetes</taxon>
        <taxon>Bifidobacteriales</taxon>
        <taxon>Bifidobacteriaceae</taxon>
        <taxon>Bifidobacterium</taxon>
    </lineage>
</organism>
<dbReference type="Gene3D" id="3.90.850.10">
    <property type="entry name" value="Fumarylacetoacetase-like, C-terminal domain"/>
    <property type="match status" value="1"/>
</dbReference>
<sequence>MRIARFSLKGTPRYAFVQNDPTDHKDYLIELNGYPLGAGAVEPTGNRYALDADGVRLLAPVLPSKVFGLAKNYEAHAQFMHEAGHSEIAHAPEDMVIFTKPSTSVIGPDDPIVIPPCSHDMNFEPEVAVVMGRIAKNVPVEKAMDYVLGFTCVNDVTLRDLQGMDPMWTRAKGFDTSCPLGPWIVARDDLNWRDAKISFTLNGEDVPLASGTTANLIHGIPEQIAAISSFSTLLPGDVILTGTPNASGTLRPGDEPIVHVEGIGDLRNVVVQG</sequence>
<gene>
    <name evidence="4" type="ORF">BBIA_0031</name>
</gene>
<keyword evidence="5" id="KW-1185">Reference proteome</keyword>
<dbReference type="GO" id="GO:0008704">
    <property type="term" value="F:5-carboxymethyl-2-hydroxymuconate delta-isomerase activity"/>
    <property type="evidence" value="ECO:0007669"/>
    <property type="project" value="UniProtKB-EC"/>
</dbReference>
<dbReference type="eggNOG" id="COG0179">
    <property type="taxonomic scope" value="Bacteria"/>
</dbReference>
<dbReference type="InterPro" id="IPR011234">
    <property type="entry name" value="Fumarylacetoacetase-like_C"/>
</dbReference>
<dbReference type="GO" id="GO:0046872">
    <property type="term" value="F:metal ion binding"/>
    <property type="evidence" value="ECO:0007669"/>
    <property type="project" value="UniProtKB-KW"/>
</dbReference>
<evidence type="ECO:0000259" key="3">
    <source>
        <dbReference type="Pfam" id="PF10370"/>
    </source>
</evidence>
<dbReference type="Proteomes" id="UP000029108">
    <property type="component" value="Unassembled WGS sequence"/>
</dbReference>
<name>A0A086ZMZ9_9BIFI</name>
<evidence type="ECO:0000259" key="2">
    <source>
        <dbReference type="Pfam" id="PF01557"/>
    </source>
</evidence>
<protein>
    <submittedName>
        <fullName evidence="4">Fumarylacetoacetate (FAA) hydrolase</fullName>
        <ecNumber evidence="4">4.1.1.68</ecNumber>
        <ecNumber evidence="4">5.3.3.10</ecNumber>
    </submittedName>
</protein>
<keyword evidence="4" id="KW-0456">Lyase</keyword>
<evidence type="ECO:0000313" key="5">
    <source>
        <dbReference type="Proteomes" id="UP000029108"/>
    </source>
</evidence>
<dbReference type="InterPro" id="IPR036663">
    <property type="entry name" value="Fumarylacetoacetase_C_sf"/>
</dbReference>
<dbReference type="InterPro" id="IPR018833">
    <property type="entry name" value="Rv2993c-like_N"/>
</dbReference>
<dbReference type="Gene3D" id="2.30.30.370">
    <property type="entry name" value="FAH"/>
    <property type="match status" value="1"/>
</dbReference>
<dbReference type="EC" id="4.1.1.68" evidence="4"/>
<dbReference type="Pfam" id="PF10370">
    <property type="entry name" value="Rv2993c-like_N"/>
    <property type="match status" value="1"/>
</dbReference>
<accession>A0A086ZMZ9</accession>
<keyword evidence="1" id="KW-0479">Metal-binding</keyword>
<feature type="domain" description="Fumarylacetoacetase-like C-terminal" evidence="2">
    <location>
        <begin position="65"/>
        <end position="271"/>
    </location>
</feature>
<dbReference type="SUPFAM" id="SSF56529">
    <property type="entry name" value="FAH"/>
    <property type="match status" value="1"/>
</dbReference>